<dbReference type="EMBL" id="JACHMW010000001">
    <property type="protein sequence ID" value="MBB5849786.1"/>
    <property type="molecule type" value="Genomic_DNA"/>
</dbReference>
<keyword evidence="3" id="KW-1185">Reference proteome</keyword>
<reference evidence="2 3" key="1">
    <citation type="submission" date="2020-08" db="EMBL/GenBank/DDBJ databases">
        <title>Sequencing the genomes of 1000 actinobacteria strains.</title>
        <authorList>
            <person name="Klenk H.-P."/>
        </authorList>
    </citation>
    <scope>NUCLEOTIDE SEQUENCE [LARGE SCALE GENOMIC DNA]</scope>
    <source>
        <strain evidence="2 3">DSM 17945</strain>
    </source>
</reference>
<evidence type="ECO:0000313" key="2">
    <source>
        <dbReference type="EMBL" id="MBB5849786.1"/>
    </source>
</evidence>
<proteinExistence type="predicted"/>
<dbReference type="Pfam" id="PF10727">
    <property type="entry name" value="Rossmann-like"/>
    <property type="match status" value="1"/>
</dbReference>
<dbReference type="InterPro" id="IPR036291">
    <property type="entry name" value="NAD(P)-bd_dom_sf"/>
</dbReference>
<evidence type="ECO:0000313" key="3">
    <source>
        <dbReference type="Proteomes" id="UP000567246"/>
    </source>
</evidence>
<feature type="domain" description="Putative oxidoreductase/dehydrogenase Rossmann-like" evidence="1">
    <location>
        <begin position="5"/>
        <end position="117"/>
    </location>
</feature>
<protein>
    <submittedName>
        <fullName evidence="2">Putative dinucleotide-binding enzyme</fullName>
    </submittedName>
</protein>
<dbReference type="SUPFAM" id="SSF51735">
    <property type="entry name" value="NAD(P)-binding Rossmann-fold domains"/>
    <property type="match status" value="1"/>
</dbReference>
<comment type="caution">
    <text evidence="2">The sequence shown here is derived from an EMBL/GenBank/DDBJ whole genome shotgun (WGS) entry which is preliminary data.</text>
</comment>
<evidence type="ECO:0000259" key="1">
    <source>
        <dbReference type="Pfam" id="PF10727"/>
    </source>
</evidence>
<name>A0A7W9JKZ1_9MICC</name>
<dbReference type="InterPro" id="IPR019665">
    <property type="entry name" value="OxRdtase/DH_put_Rossmann_dom"/>
</dbReference>
<dbReference type="Proteomes" id="UP000567246">
    <property type="component" value="Unassembled WGS sequence"/>
</dbReference>
<dbReference type="RefSeq" id="WP_017489466.1">
    <property type="nucleotide sequence ID" value="NZ_BAABAG010000006.1"/>
</dbReference>
<accession>A0A7W9JKZ1</accession>
<dbReference type="AlphaFoldDB" id="A0A7W9JKZ1"/>
<dbReference type="Gene3D" id="3.40.50.720">
    <property type="entry name" value="NAD(P)-binding Rossmann-like Domain"/>
    <property type="match status" value="1"/>
</dbReference>
<gene>
    <name evidence="2" type="ORF">HDA33_002350</name>
</gene>
<organism evidence="2 3">
    <name type="scientific">Micrococcus endophyticus</name>
    <dbReference type="NCBI Taxonomy" id="455343"/>
    <lineage>
        <taxon>Bacteria</taxon>
        <taxon>Bacillati</taxon>
        <taxon>Actinomycetota</taxon>
        <taxon>Actinomycetes</taxon>
        <taxon>Micrococcales</taxon>
        <taxon>Micrococcaceae</taxon>
        <taxon>Micrococcus</taxon>
    </lineage>
</organism>
<sequence length="211" mass="21793">MNDILTVGLVGVGRLGSAVGQLVAEAGHRLLVADRPGSRVFRSVVETLLPAADAVPLADVVERADVVILALPQPALADLDLARARGVLLDATNAWEHTDGPDSIHRMDPLAWTERVPGVPVVKSLNHAGYGELLMDARPAGAPGRRAFAVAGDDGAAVDLVASLVDSMGFDAVPTSAADAPLLEPDGAVFGRRFDEAGLREALPHAAARVG</sequence>